<keyword evidence="3" id="KW-1185">Reference proteome</keyword>
<feature type="compositionally biased region" description="Basic and acidic residues" evidence="1">
    <location>
        <begin position="10"/>
        <end position="28"/>
    </location>
</feature>
<protein>
    <submittedName>
        <fullName evidence="2">Uncharacterized protein</fullName>
    </submittedName>
</protein>
<evidence type="ECO:0000256" key="1">
    <source>
        <dbReference type="SAM" id="MobiDB-lite"/>
    </source>
</evidence>
<accession>A0A9Q1FKF0</accession>
<sequence length="107" mass="11205">MDQGTAPMARVRDEGRHWPAHRVCEADGGRGAPGAVSIRHASPAGSAPSACEWKLCFRRLTGFYQTLRRTLALPPLSPPPFGWPGGTSAGLAGHEADAGVGSQEPCD</sequence>
<feature type="region of interest" description="Disordered" evidence="1">
    <location>
        <begin position="1"/>
        <end position="48"/>
    </location>
</feature>
<dbReference type="AlphaFoldDB" id="A0A9Q1FKF0"/>
<name>A0A9Q1FKF0_SYNKA</name>
<proteinExistence type="predicted"/>
<comment type="caution">
    <text evidence="2">The sequence shown here is derived from an EMBL/GenBank/DDBJ whole genome shotgun (WGS) entry which is preliminary data.</text>
</comment>
<evidence type="ECO:0000313" key="3">
    <source>
        <dbReference type="Proteomes" id="UP001152622"/>
    </source>
</evidence>
<dbReference type="EMBL" id="JAINUF010000005">
    <property type="protein sequence ID" value="KAJ8360595.1"/>
    <property type="molecule type" value="Genomic_DNA"/>
</dbReference>
<organism evidence="2 3">
    <name type="scientific">Synaphobranchus kaupii</name>
    <name type="common">Kaup's arrowtooth eel</name>
    <dbReference type="NCBI Taxonomy" id="118154"/>
    <lineage>
        <taxon>Eukaryota</taxon>
        <taxon>Metazoa</taxon>
        <taxon>Chordata</taxon>
        <taxon>Craniata</taxon>
        <taxon>Vertebrata</taxon>
        <taxon>Euteleostomi</taxon>
        <taxon>Actinopterygii</taxon>
        <taxon>Neopterygii</taxon>
        <taxon>Teleostei</taxon>
        <taxon>Anguilliformes</taxon>
        <taxon>Synaphobranchidae</taxon>
        <taxon>Synaphobranchus</taxon>
    </lineage>
</organism>
<evidence type="ECO:0000313" key="2">
    <source>
        <dbReference type="EMBL" id="KAJ8360595.1"/>
    </source>
</evidence>
<dbReference type="Proteomes" id="UP001152622">
    <property type="component" value="Chromosome 5"/>
</dbReference>
<feature type="region of interest" description="Disordered" evidence="1">
    <location>
        <begin position="82"/>
        <end position="107"/>
    </location>
</feature>
<reference evidence="2" key="1">
    <citation type="journal article" date="2023" name="Science">
        <title>Genome structures resolve the early diversification of teleost fishes.</title>
        <authorList>
            <person name="Parey E."/>
            <person name="Louis A."/>
            <person name="Montfort J."/>
            <person name="Bouchez O."/>
            <person name="Roques C."/>
            <person name="Iampietro C."/>
            <person name="Lluch J."/>
            <person name="Castinel A."/>
            <person name="Donnadieu C."/>
            <person name="Desvignes T."/>
            <person name="Floi Bucao C."/>
            <person name="Jouanno E."/>
            <person name="Wen M."/>
            <person name="Mejri S."/>
            <person name="Dirks R."/>
            <person name="Jansen H."/>
            <person name="Henkel C."/>
            <person name="Chen W.J."/>
            <person name="Zahm M."/>
            <person name="Cabau C."/>
            <person name="Klopp C."/>
            <person name="Thompson A.W."/>
            <person name="Robinson-Rechavi M."/>
            <person name="Braasch I."/>
            <person name="Lecointre G."/>
            <person name="Bobe J."/>
            <person name="Postlethwait J.H."/>
            <person name="Berthelot C."/>
            <person name="Roest Crollius H."/>
            <person name="Guiguen Y."/>
        </authorList>
    </citation>
    <scope>NUCLEOTIDE SEQUENCE</scope>
    <source>
        <strain evidence="2">WJC10195</strain>
    </source>
</reference>
<gene>
    <name evidence="2" type="ORF">SKAU_G00171200</name>
</gene>